<dbReference type="OrthoDB" id="465874at2"/>
<evidence type="ECO:0000256" key="1">
    <source>
        <dbReference type="SAM" id="Phobius"/>
    </source>
</evidence>
<protein>
    <submittedName>
        <fullName evidence="2">Uncharacterized protein</fullName>
    </submittedName>
</protein>
<proteinExistence type="predicted"/>
<reference evidence="2 3" key="1">
    <citation type="journal article" date="2014" name="Curr. Microbiol.">
        <title>Spirosoma radiotolerans sp. nov., a gamma-radiation-resistant bacterium isolated from gamma ray-irradiated soil.</title>
        <authorList>
            <person name="Lee J.J."/>
            <person name="Srinivasan S."/>
            <person name="Lim S."/>
            <person name="Joe M."/>
            <person name="Im S."/>
            <person name="Bae S.I."/>
            <person name="Park K.R."/>
            <person name="Han J.H."/>
            <person name="Park S.H."/>
            <person name="Joo B.M."/>
            <person name="Park S.J."/>
            <person name="Kim M.K."/>
        </authorList>
    </citation>
    <scope>NUCLEOTIDE SEQUENCE [LARGE SCALE GENOMIC DNA]</scope>
    <source>
        <strain evidence="2 3">DG5A</strain>
    </source>
</reference>
<dbReference type="AlphaFoldDB" id="A0A0E3V6I1"/>
<dbReference type="Proteomes" id="UP000033054">
    <property type="component" value="Chromosome"/>
</dbReference>
<dbReference type="STRING" id="1379870.SD10_09125"/>
<dbReference type="RefSeq" id="WP_046573522.1">
    <property type="nucleotide sequence ID" value="NZ_CP010429.1"/>
</dbReference>
<feature type="transmembrane region" description="Helical" evidence="1">
    <location>
        <begin position="60"/>
        <end position="76"/>
    </location>
</feature>
<keyword evidence="1" id="KW-0472">Membrane</keyword>
<dbReference type="HOGENOM" id="CLU_1304233_0_0_10"/>
<gene>
    <name evidence="2" type="ORF">SD10_09125</name>
</gene>
<dbReference type="KEGG" id="srd:SD10_09125"/>
<keyword evidence="1" id="KW-0812">Transmembrane</keyword>
<organism evidence="2 3">
    <name type="scientific">Spirosoma radiotolerans</name>
    <dbReference type="NCBI Taxonomy" id="1379870"/>
    <lineage>
        <taxon>Bacteria</taxon>
        <taxon>Pseudomonadati</taxon>
        <taxon>Bacteroidota</taxon>
        <taxon>Cytophagia</taxon>
        <taxon>Cytophagales</taxon>
        <taxon>Cytophagaceae</taxon>
        <taxon>Spirosoma</taxon>
    </lineage>
</organism>
<dbReference type="PATRIC" id="fig|1379870.5.peg.1987"/>
<accession>A0A0E3V6I1</accession>
<feature type="transmembrane region" description="Helical" evidence="1">
    <location>
        <begin position="35"/>
        <end position="53"/>
    </location>
</feature>
<sequence>MENTAILQLGLLVATGSFLATCFTTHAASKAYNGILYALTFSTFLSLVCVRYVPYVQWQTNSLGLTFILLSISGGFEAYADFVKPETNRVKTGTRLAYLFGAILLFTLIIWSFDNYRSQKAEKVIEKVSTKMDTIAVGQKQNKAKISKIETKLDTLAKSDTMLAKTVEATKSELWQKSDQGASEIRDGLSTLSLQQHRMNTNLQKQKQKAP</sequence>
<feature type="transmembrane region" description="Helical" evidence="1">
    <location>
        <begin position="96"/>
        <end position="113"/>
    </location>
</feature>
<dbReference type="EMBL" id="CP010429">
    <property type="protein sequence ID" value="AKD55042.1"/>
    <property type="molecule type" value="Genomic_DNA"/>
</dbReference>
<evidence type="ECO:0000313" key="3">
    <source>
        <dbReference type="Proteomes" id="UP000033054"/>
    </source>
</evidence>
<name>A0A0E3V6I1_9BACT</name>
<keyword evidence="1" id="KW-1133">Transmembrane helix</keyword>
<keyword evidence="3" id="KW-1185">Reference proteome</keyword>
<evidence type="ECO:0000313" key="2">
    <source>
        <dbReference type="EMBL" id="AKD55042.1"/>
    </source>
</evidence>